<comment type="caution">
    <text evidence="1">The sequence shown here is derived from an EMBL/GenBank/DDBJ whole genome shotgun (WGS) entry which is preliminary data.</text>
</comment>
<dbReference type="EMBL" id="CAJNJA010036910">
    <property type="protein sequence ID" value="CAE7726335.1"/>
    <property type="molecule type" value="Genomic_DNA"/>
</dbReference>
<reference evidence="1" key="1">
    <citation type="submission" date="2021-02" db="EMBL/GenBank/DDBJ databases">
        <authorList>
            <person name="Dougan E. K."/>
            <person name="Rhodes N."/>
            <person name="Thang M."/>
            <person name="Chan C."/>
        </authorList>
    </citation>
    <scope>NUCLEOTIDE SEQUENCE</scope>
</reference>
<dbReference type="OrthoDB" id="407525at2759"/>
<proteinExistence type="predicted"/>
<sequence length="313" mass="34390">METLFSLLQNMLIAMISLQRQPHRTKTTTEFLTKLGFDRVVVHAAIDGQELLAHGGRCRLLKGTWRLSHDEVVDGVRTRITRHLRASKLSTQGGTEVWSQYGCARSHLAVLEQVKSKILEEPFVLVVEDDLALGPGVTDSNHFLSQLSSNLCTLADVYPQWSCVLLGGNAVFSHNGINCPSSIPAFRCGDDVMQAHAYLWRQTHETNAILDHVVKLLKKGFMSDNALALTMKQFPGRFFVFDPALIVQDPSVRSNLQLVSKKGGQSGYNQDLCLGGHPAAFRLAAVVEGGRETIGCALEELHVNLSDSADDGE</sequence>
<protein>
    <submittedName>
        <fullName evidence="1">Uncharacterized protein</fullName>
    </submittedName>
</protein>
<evidence type="ECO:0000313" key="1">
    <source>
        <dbReference type="EMBL" id="CAE7726335.1"/>
    </source>
</evidence>
<keyword evidence="2" id="KW-1185">Reference proteome</keyword>
<evidence type="ECO:0000313" key="2">
    <source>
        <dbReference type="Proteomes" id="UP000601435"/>
    </source>
</evidence>
<gene>
    <name evidence="1" type="ORF">SNEC2469_LOCUS20971</name>
</gene>
<dbReference type="Proteomes" id="UP000601435">
    <property type="component" value="Unassembled WGS sequence"/>
</dbReference>
<accession>A0A812XJ81</accession>
<dbReference type="AlphaFoldDB" id="A0A812XJ81"/>
<name>A0A812XJ81_9DINO</name>
<organism evidence="1 2">
    <name type="scientific">Symbiodinium necroappetens</name>
    <dbReference type="NCBI Taxonomy" id="1628268"/>
    <lineage>
        <taxon>Eukaryota</taxon>
        <taxon>Sar</taxon>
        <taxon>Alveolata</taxon>
        <taxon>Dinophyceae</taxon>
        <taxon>Suessiales</taxon>
        <taxon>Symbiodiniaceae</taxon>
        <taxon>Symbiodinium</taxon>
    </lineage>
</organism>